<dbReference type="AlphaFoldDB" id="A0A427YIU2"/>
<reference evidence="1 2" key="1">
    <citation type="submission" date="2018-11" db="EMBL/GenBank/DDBJ databases">
        <title>Genome sequence of Saitozyma podzolica DSM 27192.</title>
        <authorList>
            <person name="Aliyu H."/>
            <person name="Gorte O."/>
            <person name="Ochsenreither K."/>
        </authorList>
    </citation>
    <scope>NUCLEOTIDE SEQUENCE [LARGE SCALE GENOMIC DNA]</scope>
    <source>
        <strain evidence="1 2">DSM 27192</strain>
    </source>
</reference>
<name>A0A427YIU2_9TREE</name>
<protein>
    <submittedName>
        <fullName evidence="1">Uncharacterized protein</fullName>
    </submittedName>
</protein>
<evidence type="ECO:0000313" key="2">
    <source>
        <dbReference type="Proteomes" id="UP000279259"/>
    </source>
</evidence>
<dbReference type="Proteomes" id="UP000279259">
    <property type="component" value="Unassembled WGS sequence"/>
</dbReference>
<sequence length="283" mass="30644">MSLDCNVSFNDDANYYPLSAASVERFFPSFSAFGGDPAPSAPSLAEPVDPYSSWPLEYTFHRSGATQSQPDEEALTLNDIFHSQELGSGDTFTLSSTDMGAQRSVPSWRGISQISGLLVSTTSTGERMSAPCVIFPHVSAALTQVLSSSISQGEHIVEFVSDNVSDVRTKYPLKFSRSGMAILRTVGSRGSQHFASEPQTFENIGVVLKREDAGARAFPIRGKVMLCISAVCQPANNGSAWDFRSLNEPILNESILNEPILTEPLTEPLNNPMGRPNIGIFPF</sequence>
<dbReference type="EMBL" id="RSCD01000009">
    <property type="protein sequence ID" value="RSH91014.1"/>
    <property type="molecule type" value="Genomic_DNA"/>
</dbReference>
<accession>A0A427YIU2</accession>
<organism evidence="1 2">
    <name type="scientific">Saitozyma podzolica</name>
    <dbReference type="NCBI Taxonomy" id="1890683"/>
    <lineage>
        <taxon>Eukaryota</taxon>
        <taxon>Fungi</taxon>
        <taxon>Dikarya</taxon>
        <taxon>Basidiomycota</taxon>
        <taxon>Agaricomycotina</taxon>
        <taxon>Tremellomycetes</taxon>
        <taxon>Tremellales</taxon>
        <taxon>Trimorphomycetaceae</taxon>
        <taxon>Saitozyma</taxon>
    </lineage>
</organism>
<gene>
    <name evidence="1" type="ORF">EHS25_010190</name>
</gene>
<comment type="caution">
    <text evidence="1">The sequence shown here is derived from an EMBL/GenBank/DDBJ whole genome shotgun (WGS) entry which is preliminary data.</text>
</comment>
<proteinExistence type="predicted"/>
<keyword evidence="2" id="KW-1185">Reference proteome</keyword>
<evidence type="ECO:0000313" key="1">
    <source>
        <dbReference type="EMBL" id="RSH91014.1"/>
    </source>
</evidence>